<feature type="transmembrane region" description="Helical" evidence="5">
    <location>
        <begin position="25"/>
        <end position="54"/>
    </location>
</feature>
<evidence type="ECO:0000256" key="4">
    <source>
        <dbReference type="ARBA" id="ARBA00023136"/>
    </source>
</evidence>
<keyword evidence="3 5" id="KW-1133">Transmembrane helix</keyword>
<dbReference type="Pfam" id="PF01925">
    <property type="entry name" value="TauE"/>
    <property type="match status" value="1"/>
</dbReference>
<feature type="transmembrane region" description="Helical" evidence="5">
    <location>
        <begin position="264"/>
        <end position="282"/>
    </location>
</feature>
<feature type="transmembrane region" description="Helical" evidence="5">
    <location>
        <begin position="123"/>
        <end position="142"/>
    </location>
</feature>
<feature type="transmembrane region" description="Helical" evidence="5">
    <location>
        <begin position="66"/>
        <end position="86"/>
    </location>
</feature>
<name>A0A7C3UZG5_9BACT</name>
<accession>A0A7C3UZG5</accession>
<evidence type="ECO:0000313" key="6">
    <source>
        <dbReference type="EMBL" id="HGF34603.1"/>
    </source>
</evidence>
<keyword evidence="5" id="KW-1003">Cell membrane</keyword>
<comment type="subcellular location">
    <subcellularLocation>
        <location evidence="5">Cell membrane</location>
        <topology evidence="5">Multi-pass membrane protein</topology>
    </subcellularLocation>
    <subcellularLocation>
        <location evidence="1">Membrane</location>
        <topology evidence="1">Multi-pass membrane protein</topology>
    </subcellularLocation>
</comment>
<feature type="transmembrane region" description="Helical" evidence="5">
    <location>
        <begin position="171"/>
        <end position="193"/>
    </location>
</feature>
<dbReference type="PANTHER" id="PTHR43701">
    <property type="entry name" value="MEMBRANE TRANSPORTER PROTEIN MJ0441-RELATED"/>
    <property type="match status" value="1"/>
</dbReference>
<sequence length="287" mass="29959">MHHNLPHPALQLNVFYKNPKNEKDIMFLFLALFAAGLGAGILGALLGLGGGIFLVPALTLLFHLPIRAAVGTSLVGVIATSAAVVAMEPPGRGADISLALRLEVATAAGAVTGGWMAGLVPSAFLSLLFALVVFLTAGYSLYKGFKGRSRAGLSDPEPLFAENYLPCHWPLGLTVAFLAGLISGLLGVGGGFIKVPVMNAIMAVPLGVATATSNFMVGITAAASFFVYYNRGDIYPLLAVPTCLGVMLGAMLGVRLMIYFRAAWLRLALVALMIVMGIHMVLQGLGY</sequence>
<proteinExistence type="inferred from homology"/>
<evidence type="ECO:0000256" key="3">
    <source>
        <dbReference type="ARBA" id="ARBA00022989"/>
    </source>
</evidence>
<evidence type="ECO:0000256" key="5">
    <source>
        <dbReference type="RuleBase" id="RU363041"/>
    </source>
</evidence>
<dbReference type="InterPro" id="IPR051598">
    <property type="entry name" value="TSUP/Inactive_protease-like"/>
</dbReference>
<protein>
    <recommendedName>
        <fullName evidence="5">Probable membrane transporter protein</fullName>
    </recommendedName>
</protein>
<evidence type="ECO:0000256" key="2">
    <source>
        <dbReference type="ARBA" id="ARBA00022692"/>
    </source>
</evidence>
<dbReference type="GO" id="GO:0005886">
    <property type="term" value="C:plasma membrane"/>
    <property type="evidence" value="ECO:0007669"/>
    <property type="project" value="UniProtKB-SubCell"/>
</dbReference>
<feature type="transmembrane region" description="Helical" evidence="5">
    <location>
        <begin position="199"/>
        <end position="228"/>
    </location>
</feature>
<dbReference type="PANTHER" id="PTHR43701:SF2">
    <property type="entry name" value="MEMBRANE TRANSPORTER PROTEIN YJNA-RELATED"/>
    <property type="match status" value="1"/>
</dbReference>
<gene>
    <name evidence="6" type="ORF">ENW96_09490</name>
</gene>
<dbReference type="EMBL" id="DTMF01000231">
    <property type="protein sequence ID" value="HGF34603.1"/>
    <property type="molecule type" value="Genomic_DNA"/>
</dbReference>
<dbReference type="AlphaFoldDB" id="A0A7C3UZG5"/>
<comment type="caution">
    <text evidence="6">The sequence shown here is derived from an EMBL/GenBank/DDBJ whole genome shotgun (WGS) entry which is preliminary data.</text>
</comment>
<feature type="transmembrane region" description="Helical" evidence="5">
    <location>
        <begin position="235"/>
        <end position="258"/>
    </location>
</feature>
<evidence type="ECO:0000256" key="1">
    <source>
        <dbReference type="ARBA" id="ARBA00004141"/>
    </source>
</evidence>
<comment type="similarity">
    <text evidence="5">Belongs to the 4-toluene sulfonate uptake permease (TSUP) (TC 2.A.102) family.</text>
</comment>
<organism evidence="6">
    <name type="scientific">Desulfobacca acetoxidans</name>
    <dbReference type="NCBI Taxonomy" id="60893"/>
    <lineage>
        <taxon>Bacteria</taxon>
        <taxon>Pseudomonadati</taxon>
        <taxon>Thermodesulfobacteriota</taxon>
        <taxon>Desulfobaccia</taxon>
        <taxon>Desulfobaccales</taxon>
        <taxon>Desulfobaccaceae</taxon>
        <taxon>Desulfobacca</taxon>
    </lineage>
</organism>
<feature type="transmembrane region" description="Helical" evidence="5">
    <location>
        <begin position="98"/>
        <end position="117"/>
    </location>
</feature>
<keyword evidence="2 5" id="KW-0812">Transmembrane</keyword>
<keyword evidence="4 5" id="KW-0472">Membrane</keyword>
<reference evidence="6" key="1">
    <citation type="journal article" date="2020" name="mSystems">
        <title>Genome- and Community-Level Interaction Insights into Carbon Utilization and Element Cycling Functions of Hydrothermarchaeota in Hydrothermal Sediment.</title>
        <authorList>
            <person name="Zhou Z."/>
            <person name="Liu Y."/>
            <person name="Xu W."/>
            <person name="Pan J."/>
            <person name="Luo Z.H."/>
            <person name="Li M."/>
        </authorList>
    </citation>
    <scope>NUCLEOTIDE SEQUENCE [LARGE SCALE GENOMIC DNA]</scope>
    <source>
        <strain evidence="6">SpSt-897</strain>
    </source>
</reference>
<dbReference type="InterPro" id="IPR002781">
    <property type="entry name" value="TM_pro_TauE-like"/>
</dbReference>